<accession>A0ABW0V6L5</accession>
<dbReference type="PANTHER" id="PTHR31118:SF32">
    <property type="entry name" value="KYNURENINE FORMAMIDASE"/>
    <property type="match status" value="1"/>
</dbReference>
<dbReference type="Proteomes" id="UP001596066">
    <property type="component" value="Unassembled WGS sequence"/>
</dbReference>
<dbReference type="PANTHER" id="PTHR31118">
    <property type="entry name" value="CYCLASE-LIKE PROTEIN 2"/>
    <property type="match status" value="1"/>
</dbReference>
<dbReference type="EC" id="3.5.-.-" evidence="2"/>
<dbReference type="InterPro" id="IPR037175">
    <property type="entry name" value="KFase_sf"/>
</dbReference>
<dbReference type="RefSeq" id="WP_346146107.1">
    <property type="nucleotide sequence ID" value="NZ_BAAAUA010000026.1"/>
</dbReference>
<keyword evidence="2" id="KW-0378">Hydrolase</keyword>
<feature type="region of interest" description="Disordered" evidence="1">
    <location>
        <begin position="75"/>
        <end position="97"/>
    </location>
</feature>
<gene>
    <name evidence="2" type="ORF">ACFPZF_08990</name>
</gene>
<name>A0ABW0V6L5_9ACTN</name>
<dbReference type="EMBL" id="JBHSOC010000012">
    <property type="protein sequence ID" value="MFC5641496.1"/>
    <property type="molecule type" value="Genomic_DNA"/>
</dbReference>
<evidence type="ECO:0000313" key="3">
    <source>
        <dbReference type="Proteomes" id="UP001596066"/>
    </source>
</evidence>
<proteinExistence type="predicted"/>
<dbReference type="Gene3D" id="3.50.30.50">
    <property type="entry name" value="Putative cyclase"/>
    <property type="match status" value="1"/>
</dbReference>
<dbReference type="SUPFAM" id="SSF102198">
    <property type="entry name" value="Putative cyclase"/>
    <property type="match status" value="1"/>
</dbReference>
<protein>
    <submittedName>
        <fullName evidence="2">Cyclase family protein</fullName>
        <ecNumber evidence="2">3.5.-.-</ecNumber>
    </submittedName>
</protein>
<evidence type="ECO:0000256" key="1">
    <source>
        <dbReference type="SAM" id="MobiDB-lite"/>
    </source>
</evidence>
<dbReference type="GO" id="GO:0016787">
    <property type="term" value="F:hydrolase activity"/>
    <property type="evidence" value="ECO:0007669"/>
    <property type="project" value="UniProtKB-KW"/>
</dbReference>
<dbReference type="Pfam" id="PF04199">
    <property type="entry name" value="Cyclase"/>
    <property type="match status" value="1"/>
</dbReference>
<dbReference type="InterPro" id="IPR007325">
    <property type="entry name" value="KFase/CYL"/>
</dbReference>
<organism evidence="2 3">
    <name type="scientific">Kitasatospora cinereorecta</name>
    <dbReference type="NCBI Taxonomy" id="285560"/>
    <lineage>
        <taxon>Bacteria</taxon>
        <taxon>Bacillati</taxon>
        <taxon>Actinomycetota</taxon>
        <taxon>Actinomycetes</taxon>
        <taxon>Kitasatosporales</taxon>
        <taxon>Streptomycetaceae</taxon>
        <taxon>Kitasatospora</taxon>
    </lineage>
</organism>
<comment type="caution">
    <text evidence="2">The sequence shown here is derived from an EMBL/GenBank/DDBJ whole genome shotgun (WGS) entry which is preliminary data.</text>
</comment>
<sequence length="319" mass="34260">METQNTDQGPDRTDEQQWRVQFDADVVFANGGGLQTQDFRLDVPGPDLGDDELAELLVRHLGLLMVDTVRISGRRTLREPHKGGQGTGGAASRTAARRTVDLSHRIRHGMVTYPGLPAPEIGDHLTRAASRDHYAPGTEFHIGRISMVANTGTYLDSPFHRFGDAPDLAGLPLAGLVDLDGLVVRVDGAPGRAVDRNALLPYPVTGRAVLIHTGWDRHWGTDAYGAGGHPFLTAQGAAWLAEQRPALVGIDSLNIDDTDDGARPAHTTLLAAGIPVVEHLRGLEQLPVDGFRFHAAPPAVEGMGTFPVRAYAVLQGEEE</sequence>
<evidence type="ECO:0000313" key="2">
    <source>
        <dbReference type="EMBL" id="MFC5641496.1"/>
    </source>
</evidence>
<reference evidence="3" key="1">
    <citation type="journal article" date="2019" name="Int. J. Syst. Evol. Microbiol.">
        <title>The Global Catalogue of Microorganisms (GCM) 10K type strain sequencing project: providing services to taxonomists for standard genome sequencing and annotation.</title>
        <authorList>
            <consortium name="The Broad Institute Genomics Platform"/>
            <consortium name="The Broad Institute Genome Sequencing Center for Infectious Disease"/>
            <person name="Wu L."/>
            <person name="Ma J."/>
        </authorList>
    </citation>
    <scope>NUCLEOTIDE SEQUENCE [LARGE SCALE GENOMIC DNA]</scope>
    <source>
        <strain evidence="3">CGMCC 4.1622</strain>
    </source>
</reference>
<keyword evidence="3" id="KW-1185">Reference proteome</keyword>